<sequence>MEQYYGELKEKQRSLSREDLPTDTTEQRAVERMFENAIQACSDLAQHVATHNWLASTAGWTTARCTKPFGPGWKSTTRSVARSRSGSVTDTEPVPPTTENPAIRLPDLDPRWNR</sequence>
<keyword evidence="3" id="KW-0540">Nuclease</keyword>
<evidence type="ECO:0000256" key="3">
    <source>
        <dbReference type="ARBA" id="ARBA00022722"/>
    </source>
</evidence>
<organism evidence="7 8">
    <name type="scientific">Halomarina halobia</name>
    <dbReference type="NCBI Taxonomy" id="3033386"/>
    <lineage>
        <taxon>Archaea</taxon>
        <taxon>Methanobacteriati</taxon>
        <taxon>Methanobacteriota</taxon>
        <taxon>Stenosarchaea group</taxon>
        <taxon>Halobacteria</taxon>
        <taxon>Halobacteriales</taxon>
        <taxon>Natronomonadaceae</taxon>
        <taxon>Halomarina</taxon>
    </lineage>
</organism>
<feature type="compositionally biased region" description="Polar residues" evidence="6">
    <location>
        <begin position="74"/>
        <end position="87"/>
    </location>
</feature>
<evidence type="ECO:0000256" key="2">
    <source>
        <dbReference type="ARBA" id="ARBA00022649"/>
    </source>
</evidence>
<feature type="region of interest" description="Disordered" evidence="6">
    <location>
        <begin position="67"/>
        <end position="114"/>
    </location>
</feature>
<feature type="region of interest" description="Disordered" evidence="6">
    <location>
        <begin position="1"/>
        <end position="25"/>
    </location>
</feature>
<dbReference type="InterPro" id="IPR008201">
    <property type="entry name" value="HepT-like"/>
</dbReference>
<evidence type="ECO:0000256" key="6">
    <source>
        <dbReference type="SAM" id="MobiDB-lite"/>
    </source>
</evidence>
<evidence type="ECO:0000256" key="1">
    <source>
        <dbReference type="ARBA" id="ARBA00022553"/>
    </source>
</evidence>
<keyword evidence="1" id="KW-0597">Phosphoprotein</keyword>
<dbReference type="InterPro" id="IPR037038">
    <property type="entry name" value="HepT-like_sf"/>
</dbReference>
<keyword evidence="2" id="KW-1277">Toxin-antitoxin system</keyword>
<proteinExistence type="inferred from homology"/>
<keyword evidence="8" id="KW-1185">Reference proteome</keyword>
<dbReference type="RefSeq" id="WP_379794442.1">
    <property type="nucleotide sequence ID" value="NZ_JBHTBF010000002.1"/>
</dbReference>
<protein>
    <submittedName>
        <fullName evidence="7">HepT-like ribonuclease domain-containing protein</fullName>
    </submittedName>
</protein>
<dbReference type="Pfam" id="PF01934">
    <property type="entry name" value="HepT-like"/>
    <property type="match status" value="1"/>
</dbReference>
<dbReference type="GO" id="GO:0016787">
    <property type="term" value="F:hydrolase activity"/>
    <property type="evidence" value="ECO:0007669"/>
    <property type="project" value="UniProtKB-KW"/>
</dbReference>
<dbReference type="AlphaFoldDB" id="A0ABD6AC37"/>
<evidence type="ECO:0000313" key="7">
    <source>
        <dbReference type="EMBL" id="MFC7318139.1"/>
    </source>
</evidence>
<dbReference type="EMBL" id="JBHTBF010000002">
    <property type="protein sequence ID" value="MFC7318139.1"/>
    <property type="molecule type" value="Genomic_DNA"/>
</dbReference>
<evidence type="ECO:0000313" key="8">
    <source>
        <dbReference type="Proteomes" id="UP001596547"/>
    </source>
</evidence>
<gene>
    <name evidence="7" type="ORF">ACFQPE_15250</name>
</gene>
<feature type="compositionally biased region" description="Basic and acidic residues" evidence="6">
    <location>
        <begin position="7"/>
        <end position="25"/>
    </location>
</feature>
<comment type="similarity">
    <text evidence="5">Belongs to the HepT RNase toxin family.</text>
</comment>
<evidence type="ECO:0000256" key="4">
    <source>
        <dbReference type="ARBA" id="ARBA00022801"/>
    </source>
</evidence>
<name>A0ABD6AC37_9EURY</name>
<evidence type="ECO:0000256" key="5">
    <source>
        <dbReference type="ARBA" id="ARBA00024207"/>
    </source>
</evidence>
<accession>A0ABD6AC37</accession>
<keyword evidence="4" id="KW-0378">Hydrolase</keyword>
<dbReference type="Gene3D" id="1.20.120.580">
    <property type="entry name" value="bsu32300-like"/>
    <property type="match status" value="1"/>
</dbReference>
<comment type="caution">
    <text evidence="7">The sequence shown here is derived from an EMBL/GenBank/DDBJ whole genome shotgun (WGS) entry which is preliminary data.</text>
</comment>
<dbReference type="Proteomes" id="UP001596547">
    <property type="component" value="Unassembled WGS sequence"/>
</dbReference>
<dbReference type="GO" id="GO:0004518">
    <property type="term" value="F:nuclease activity"/>
    <property type="evidence" value="ECO:0007669"/>
    <property type="project" value="UniProtKB-KW"/>
</dbReference>
<reference evidence="7 8" key="1">
    <citation type="journal article" date="2019" name="Int. J. Syst. Evol. Microbiol.">
        <title>The Global Catalogue of Microorganisms (GCM) 10K type strain sequencing project: providing services to taxonomists for standard genome sequencing and annotation.</title>
        <authorList>
            <consortium name="The Broad Institute Genomics Platform"/>
            <consortium name="The Broad Institute Genome Sequencing Center for Infectious Disease"/>
            <person name="Wu L."/>
            <person name="Ma J."/>
        </authorList>
    </citation>
    <scope>NUCLEOTIDE SEQUENCE [LARGE SCALE GENOMIC DNA]</scope>
    <source>
        <strain evidence="7 8">PSR21</strain>
    </source>
</reference>